<feature type="domain" description="Histidine kinase" evidence="9">
    <location>
        <begin position="386"/>
        <end position="590"/>
    </location>
</feature>
<dbReference type="SMART" id="SM00387">
    <property type="entry name" value="HATPase_c"/>
    <property type="match status" value="1"/>
</dbReference>
<dbReference type="InterPro" id="IPR003594">
    <property type="entry name" value="HATPase_dom"/>
</dbReference>
<dbReference type="Proteomes" id="UP000322917">
    <property type="component" value="Unassembled WGS sequence"/>
</dbReference>
<dbReference type="InterPro" id="IPR036890">
    <property type="entry name" value="HATPase_C_sf"/>
</dbReference>
<evidence type="ECO:0000259" key="9">
    <source>
        <dbReference type="PROSITE" id="PS50109"/>
    </source>
</evidence>
<dbReference type="CDD" id="cd00082">
    <property type="entry name" value="HisKA"/>
    <property type="match status" value="1"/>
</dbReference>
<evidence type="ECO:0000313" key="11">
    <source>
        <dbReference type="EMBL" id="SHJ69939.1"/>
    </source>
</evidence>
<dbReference type="Pfam" id="PF02518">
    <property type="entry name" value="HATPase_c"/>
    <property type="match status" value="1"/>
</dbReference>
<dbReference type="Pfam" id="PF00512">
    <property type="entry name" value="HisKA"/>
    <property type="match status" value="1"/>
</dbReference>
<keyword evidence="6" id="KW-0418">Kinase</keyword>
<dbReference type="InterPro" id="IPR004358">
    <property type="entry name" value="Sig_transdc_His_kin-like_C"/>
</dbReference>
<keyword evidence="3" id="KW-0597">Phosphoprotein</keyword>
<dbReference type="SUPFAM" id="SSF47384">
    <property type="entry name" value="Homodimeric domain of signal transducing histidine kinase"/>
    <property type="match status" value="1"/>
</dbReference>
<dbReference type="PANTHER" id="PTHR43065">
    <property type="entry name" value="SENSOR HISTIDINE KINASE"/>
    <property type="match status" value="1"/>
</dbReference>
<protein>
    <recommendedName>
        <fullName evidence="2">histidine kinase</fullName>
        <ecNumber evidence="2">2.7.13.3</ecNumber>
    </recommendedName>
</protein>
<dbReference type="InterPro" id="IPR036097">
    <property type="entry name" value="HisK_dim/P_sf"/>
</dbReference>
<dbReference type="PANTHER" id="PTHR43065:SF46">
    <property type="entry name" value="C4-DICARBOXYLATE TRANSPORT SENSOR PROTEIN DCTB"/>
    <property type="match status" value="1"/>
</dbReference>
<dbReference type="EMBL" id="FQZD01000033">
    <property type="protein sequence ID" value="SHJ69939.1"/>
    <property type="molecule type" value="Genomic_DNA"/>
</dbReference>
<dbReference type="NCBIfam" id="TIGR00229">
    <property type="entry name" value="sensory_box"/>
    <property type="match status" value="2"/>
</dbReference>
<dbReference type="GO" id="GO:0000155">
    <property type="term" value="F:phosphorelay sensor kinase activity"/>
    <property type="evidence" value="ECO:0007669"/>
    <property type="project" value="InterPro"/>
</dbReference>
<comment type="catalytic activity">
    <reaction evidence="1">
        <text>ATP + protein L-histidine = ADP + protein N-phospho-L-histidine.</text>
        <dbReference type="EC" id="2.7.13.3"/>
    </reaction>
</comment>
<dbReference type="Gene3D" id="3.30.450.20">
    <property type="entry name" value="PAS domain"/>
    <property type="match status" value="3"/>
</dbReference>
<name>A0A1M6LFG0_9FIRM</name>
<evidence type="ECO:0000256" key="5">
    <source>
        <dbReference type="ARBA" id="ARBA00022741"/>
    </source>
</evidence>
<dbReference type="InterPro" id="IPR001610">
    <property type="entry name" value="PAC"/>
</dbReference>
<keyword evidence="12" id="KW-1185">Reference proteome</keyword>
<dbReference type="SMART" id="SM00086">
    <property type="entry name" value="PAC"/>
    <property type="match status" value="3"/>
</dbReference>
<dbReference type="Gene3D" id="3.30.565.10">
    <property type="entry name" value="Histidine kinase-like ATPase, C-terminal domain"/>
    <property type="match status" value="1"/>
</dbReference>
<evidence type="ECO:0000256" key="4">
    <source>
        <dbReference type="ARBA" id="ARBA00022679"/>
    </source>
</evidence>
<accession>A0A1M6LFG0</accession>
<sequence>MKPESQFTPIPLYKLLFDRYPDGVLLMSPTGQLMDANPAIYALLGYTQEELSWLAAGSPAADFHASLLAVLTQRDQDGSFQGECLLSHKNGALIPCEIHCESLPDAGTPAPVMIRLRKIAEQKQLEDQLQHCRQNYQTLVESCPYVVARLNRELRLIYLNRPLAQTPVDELLGKTWSELHSHFENYESGRDQLLDIFHTGKATTLEGRYRDSRGIIRYFHFKICPEYGDNQTVTSLLIIIHETTKEKQLEERFCKAFRKNPSMMAIISLTNRNFIDVNESFIKTVNLPYGEIIGKQPHDIGLRYDKKKAVYLQTSLEAGKKIHNYQLQITTKEARTFTVLISAEIITLGLHKCALTTFTDITEIKELKFQVARLDILNIIGKMAASIGHEVRNPLTTVRGYLQMFHGKDYFRQYHDQLATMISELDRANQIITEYLSLAKAPTFTLQRGNLNQILHSLQPLLQTDALQSGHDLEIITEPVPDILCNEKEIRQLLLNLVKNGLEAMAVKGSLTIRTYTVDARALLSIQDQGTGIDPYVLDNLGTPFLTTKEEGTGLGLSVCYHIAEKHRASIDIHSTPDGTTFFISFPVLE</sequence>
<dbReference type="AlphaFoldDB" id="A0A1M6LFG0"/>
<evidence type="ECO:0000256" key="3">
    <source>
        <dbReference type="ARBA" id="ARBA00022553"/>
    </source>
</evidence>
<dbReference type="EC" id="2.7.13.3" evidence="2"/>
<dbReference type="GO" id="GO:0005524">
    <property type="term" value="F:ATP binding"/>
    <property type="evidence" value="ECO:0007669"/>
    <property type="project" value="UniProtKB-KW"/>
</dbReference>
<dbReference type="PROSITE" id="PS50109">
    <property type="entry name" value="HIS_KIN"/>
    <property type="match status" value="1"/>
</dbReference>
<dbReference type="InterPro" id="IPR003661">
    <property type="entry name" value="HisK_dim/P_dom"/>
</dbReference>
<dbReference type="InterPro" id="IPR013656">
    <property type="entry name" value="PAS_4"/>
</dbReference>
<evidence type="ECO:0000256" key="1">
    <source>
        <dbReference type="ARBA" id="ARBA00000085"/>
    </source>
</evidence>
<dbReference type="InterPro" id="IPR005467">
    <property type="entry name" value="His_kinase_dom"/>
</dbReference>
<dbReference type="SMART" id="SM00388">
    <property type="entry name" value="HisKA"/>
    <property type="match status" value="1"/>
</dbReference>
<dbReference type="CDD" id="cd00130">
    <property type="entry name" value="PAS"/>
    <property type="match status" value="1"/>
</dbReference>
<dbReference type="InterPro" id="IPR035965">
    <property type="entry name" value="PAS-like_dom_sf"/>
</dbReference>
<feature type="domain" description="PAS" evidence="10">
    <location>
        <begin position="13"/>
        <end position="51"/>
    </location>
</feature>
<dbReference type="PRINTS" id="PR00344">
    <property type="entry name" value="BCTRLSENSOR"/>
</dbReference>
<dbReference type="SUPFAM" id="SSF55785">
    <property type="entry name" value="PYP-like sensor domain (PAS domain)"/>
    <property type="match status" value="3"/>
</dbReference>
<dbReference type="PROSITE" id="PS50112">
    <property type="entry name" value="PAS"/>
    <property type="match status" value="1"/>
</dbReference>
<evidence type="ECO:0000256" key="7">
    <source>
        <dbReference type="ARBA" id="ARBA00022840"/>
    </source>
</evidence>
<reference evidence="11 12" key="1">
    <citation type="submission" date="2016-11" db="EMBL/GenBank/DDBJ databases">
        <authorList>
            <person name="Varghese N."/>
            <person name="Submissions S."/>
        </authorList>
    </citation>
    <scope>NUCLEOTIDE SEQUENCE [LARGE SCALE GENOMIC DNA]</scope>
    <source>
        <strain evidence="11 12">DSM 15287</strain>
    </source>
</reference>
<keyword evidence="8" id="KW-0902">Two-component regulatory system</keyword>
<organism evidence="11 12">
    <name type="scientific">Propionispora hippei DSM 15287</name>
    <dbReference type="NCBI Taxonomy" id="1123003"/>
    <lineage>
        <taxon>Bacteria</taxon>
        <taxon>Bacillati</taxon>
        <taxon>Bacillota</taxon>
        <taxon>Negativicutes</taxon>
        <taxon>Selenomonadales</taxon>
        <taxon>Sporomusaceae</taxon>
        <taxon>Propionispora</taxon>
    </lineage>
</organism>
<dbReference type="SUPFAM" id="SSF55874">
    <property type="entry name" value="ATPase domain of HSP90 chaperone/DNA topoisomerase II/histidine kinase"/>
    <property type="match status" value="1"/>
</dbReference>
<dbReference type="RefSeq" id="WP_149735767.1">
    <property type="nucleotide sequence ID" value="NZ_FQZD01000033.1"/>
</dbReference>
<evidence type="ECO:0000259" key="10">
    <source>
        <dbReference type="PROSITE" id="PS50112"/>
    </source>
</evidence>
<evidence type="ECO:0000256" key="6">
    <source>
        <dbReference type="ARBA" id="ARBA00022777"/>
    </source>
</evidence>
<evidence type="ECO:0000313" key="12">
    <source>
        <dbReference type="Proteomes" id="UP000322917"/>
    </source>
</evidence>
<dbReference type="Pfam" id="PF08448">
    <property type="entry name" value="PAS_4"/>
    <property type="match status" value="1"/>
</dbReference>
<dbReference type="InterPro" id="IPR000014">
    <property type="entry name" value="PAS"/>
</dbReference>
<keyword evidence="5" id="KW-0547">Nucleotide-binding</keyword>
<proteinExistence type="predicted"/>
<keyword evidence="7" id="KW-0067">ATP-binding</keyword>
<dbReference type="SMART" id="SM00091">
    <property type="entry name" value="PAS"/>
    <property type="match status" value="3"/>
</dbReference>
<evidence type="ECO:0000256" key="2">
    <source>
        <dbReference type="ARBA" id="ARBA00012438"/>
    </source>
</evidence>
<dbReference type="Gene3D" id="1.10.287.130">
    <property type="match status" value="1"/>
</dbReference>
<dbReference type="Pfam" id="PF13426">
    <property type="entry name" value="PAS_9"/>
    <property type="match status" value="2"/>
</dbReference>
<keyword evidence="4" id="KW-0808">Transferase</keyword>
<gene>
    <name evidence="11" type="ORF">SAMN02745170_03114</name>
</gene>
<dbReference type="OrthoDB" id="1672096at2"/>
<evidence type="ECO:0000256" key="8">
    <source>
        <dbReference type="ARBA" id="ARBA00023012"/>
    </source>
</evidence>